<proteinExistence type="predicted"/>
<keyword evidence="6" id="KW-1185">Reference proteome</keyword>
<dbReference type="Proteomes" id="UP000278962">
    <property type="component" value="Unassembled WGS sequence"/>
</dbReference>
<evidence type="ECO:0000256" key="3">
    <source>
        <dbReference type="ARBA" id="ARBA00023163"/>
    </source>
</evidence>
<dbReference type="EMBL" id="RBIL01000002">
    <property type="protein sequence ID" value="RKQ88195.1"/>
    <property type="molecule type" value="Genomic_DNA"/>
</dbReference>
<dbReference type="SUPFAM" id="SSF46785">
    <property type="entry name" value="Winged helix' DNA-binding domain"/>
    <property type="match status" value="1"/>
</dbReference>
<dbReference type="GO" id="GO:0003677">
    <property type="term" value="F:DNA binding"/>
    <property type="evidence" value="ECO:0007669"/>
    <property type="project" value="UniProtKB-KW"/>
</dbReference>
<dbReference type="CDD" id="cd00090">
    <property type="entry name" value="HTH_ARSR"/>
    <property type="match status" value="1"/>
</dbReference>
<dbReference type="PANTHER" id="PTHR33154">
    <property type="entry name" value="TRANSCRIPTIONAL REGULATOR, ARSR FAMILY"/>
    <property type="match status" value="1"/>
</dbReference>
<dbReference type="InterPro" id="IPR051081">
    <property type="entry name" value="HTH_MetalResp_TranReg"/>
</dbReference>
<gene>
    <name evidence="5" type="ORF">C8N24_6236</name>
</gene>
<dbReference type="GO" id="GO:0003700">
    <property type="term" value="F:DNA-binding transcription factor activity"/>
    <property type="evidence" value="ECO:0007669"/>
    <property type="project" value="InterPro"/>
</dbReference>
<sequence length="128" mass="13732">MGHLPSFGISKVIELSKLYHMGMPATPTRDRIAHPDTSALDLAAIMRAAGDPVRLEIVRMLGDGGEHLCGELSQALAIPTSTGSYHLKLLREAGITRTRAVGTQRLISLRTDDLESRFPGLVGVLTSS</sequence>
<keyword evidence="1" id="KW-0805">Transcription regulation</keyword>
<keyword evidence="3" id="KW-0804">Transcription</keyword>
<dbReference type="SMART" id="SM00418">
    <property type="entry name" value="HTH_ARSR"/>
    <property type="match status" value="1"/>
</dbReference>
<dbReference type="InterPro" id="IPR001845">
    <property type="entry name" value="HTH_ArsR_DNA-bd_dom"/>
</dbReference>
<name>A0A660L4E3_9ACTN</name>
<comment type="caution">
    <text evidence="5">The sequence shown here is derived from an EMBL/GenBank/DDBJ whole genome shotgun (WGS) entry which is preliminary data.</text>
</comment>
<dbReference type="AlphaFoldDB" id="A0A660L4E3"/>
<organism evidence="5 6">
    <name type="scientific">Solirubrobacter pauli</name>
    <dbReference type="NCBI Taxonomy" id="166793"/>
    <lineage>
        <taxon>Bacteria</taxon>
        <taxon>Bacillati</taxon>
        <taxon>Actinomycetota</taxon>
        <taxon>Thermoleophilia</taxon>
        <taxon>Solirubrobacterales</taxon>
        <taxon>Solirubrobacteraceae</taxon>
        <taxon>Solirubrobacter</taxon>
    </lineage>
</organism>
<evidence type="ECO:0000256" key="1">
    <source>
        <dbReference type="ARBA" id="ARBA00023015"/>
    </source>
</evidence>
<dbReference type="Gene3D" id="1.10.10.10">
    <property type="entry name" value="Winged helix-like DNA-binding domain superfamily/Winged helix DNA-binding domain"/>
    <property type="match status" value="1"/>
</dbReference>
<dbReference type="NCBIfam" id="NF033788">
    <property type="entry name" value="HTH_metalloreg"/>
    <property type="match status" value="1"/>
</dbReference>
<evidence type="ECO:0000313" key="5">
    <source>
        <dbReference type="EMBL" id="RKQ88195.1"/>
    </source>
</evidence>
<dbReference type="Pfam" id="PF12840">
    <property type="entry name" value="HTH_20"/>
    <property type="match status" value="1"/>
</dbReference>
<keyword evidence="2" id="KW-0238">DNA-binding</keyword>
<protein>
    <submittedName>
        <fullName evidence="5">Helix-turn-helix protein</fullName>
    </submittedName>
</protein>
<accession>A0A660L4E3</accession>
<dbReference type="InterPro" id="IPR036388">
    <property type="entry name" value="WH-like_DNA-bd_sf"/>
</dbReference>
<feature type="domain" description="HTH arsR-type" evidence="4">
    <location>
        <begin position="34"/>
        <end position="128"/>
    </location>
</feature>
<dbReference type="InterPro" id="IPR011991">
    <property type="entry name" value="ArsR-like_HTH"/>
</dbReference>
<dbReference type="PROSITE" id="PS50987">
    <property type="entry name" value="HTH_ARSR_2"/>
    <property type="match status" value="1"/>
</dbReference>
<dbReference type="PANTHER" id="PTHR33154:SF12">
    <property type="entry name" value="TRANSCRIPTIONAL REGULATORY PROTEIN"/>
    <property type="match status" value="1"/>
</dbReference>
<evidence type="ECO:0000256" key="2">
    <source>
        <dbReference type="ARBA" id="ARBA00023125"/>
    </source>
</evidence>
<dbReference type="PRINTS" id="PR00778">
    <property type="entry name" value="HTHARSR"/>
</dbReference>
<evidence type="ECO:0000259" key="4">
    <source>
        <dbReference type="PROSITE" id="PS50987"/>
    </source>
</evidence>
<reference evidence="5 6" key="1">
    <citation type="submission" date="2018-10" db="EMBL/GenBank/DDBJ databases">
        <title>Genomic Encyclopedia of Archaeal and Bacterial Type Strains, Phase II (KMG-II): from individual species to whole genera.</title>
        <authorList>
            <person name="Goeker M."/>
        </authorList>
    </citation>
    <scope>NUCLEOTIDE SEQUENCE [LARGE SCALE GENOMIC DNA]</scope>
    <source>
        <strain evidence="5 6">DSM 14954</strain>
    </source>
</reference>
<evidence type="ECO:0000313" key="6">
    <source>
        <dbReference type="Proteomes" id="UP000278962"/>
    </source>
</evidence>
<dbReference type="InterPro" id="IPR036390">
    <property type="entry name" value="WH_DNA-bd_sf"/>
</dbReference>